<proteinExistence type="predicted"/>
<gene>
    <name evidence="1" type="ORF">PQR01_40105</name>
</gene>
<keyword evidence="2" id="KW-1185">Reference proteome</keyword>
<comment type="caution">
    <text evidence="1">The sequence shown here is derived from an EMBL/GenBank/DDBJ whole genome shotgun (WGS) entry which is preliminary data.</text>
</comment>
<dbReference type="EMBL" id="JAQQDW010000218">
    <property type="protein sequence ID" value="MFM0109398.1"/>
    <property type="molecule type" value="Genomic_DNA"/>
</dbReference>
<sequence>MWVIEVGDSQPLSFGRDSTGAQYVRGGGRTTRAWNIPTQIGEAPRLHASEIGWRITTNDASEYSVDLFKTGILERARAEPDQVHGMIQFFPKREPTETDLVAVTIIVPHVQFADVRDLFQLLQLSRVPVLIDVVLSFSGFRTPESTLNVPTWQQFCAGAPFPISQFGLESRKVPS</sequence>
<reference evidence="1 2" key="1">
    <citation type="journal article" date="2024" name="Chem. Sci.">
        <title>Discovery of megapolipeptins by genome mining of a Burkholderiales bacteria collection.</title>
        <authorList>
            <person name="Paulo B.S."/>
            <person name="Recchia M.J.J."/>
            <person name="Lee S."/>
            <person name="Fergusson C.H."/>
            <person name="Romanowski S.B."/>
            <person name="Hernandez A."/>
            <person name="Krull N."/>
            <person name="Liu D.Y."/>
            <person name="Cavanagh H."/>
            <person name="Bos A."/>
            <person name="Gray C.A."/>
            <person name="Murphy B.T."/>
            <person name="Linington R.G."/>
            <person name="Eustaquio A.S."/>
        </authorList>
    </citation>
    <scope>NUCLEOTIDE SEQUENCE [LARGE SCALE GENOMIC DNA]</scope>
    <source>
        <strain evidence="1 2">RL18-126-BIB-B</strain>
    </source>
</reference>
<protein>
    <submittedName>
        <fullName evidence="1">Uncharacterized protein</fullName>
    </submittedName>
</protein>
<accession>A0ACC7NP98</accession>
<evidence type="ECO:0000313" key="2">
    <source>
        <dbReference type="Proteomes" id="UP001629235"/>
    </source>
</evidence>
<evidence type="ECO:0000313" key="1">
    <source>
        <dbReference type="EMBL" id="MFM0109398.1"/>
    </source>
</evidence>
<dbReference type="Proteomes" id="UP001629235">
    <property type="component" value="Unassembled WGS sequence"/>
</dbReference>
<name>A0ACC7NP98_9BURK</name>
<organism evidence="1 2">
    <name type="scientific">Paraburkholderia rhynchosiae</name>
    <dbReference type="NCBI Taxonomy" id="487049"/>
    <lineage>
        <taxon>Bacteria</taxon>
        <taxon>Pseudomonadati</taxon>
        <taxon>Pseudomonadota</taxon>
        <taxon>Betaproteobacteria</taxon>
        <taxon>Burkholderiales</taxon>
        <taxon>Burkholderiaceae</taxon>
        <taxon>Paraburkholderia</taxon>
    </lineage>
</organism>